<sequence>MFRKLLLALLFAFVSAQAAGESQGNSTSCTSGYGNDYDLNFHIGGVFIVFAISGLGMFSSMYIDGFKLPIIGNVLQLLKMFGIGIIVSTAWIHLLPDAFSQFSNPCLSVGWQSYGTNYVGLFGVAASFMVQLLELASSQHTHQHEYEYKDNETATVVQPAGETVFVLVDGTSAVKEKVEHAPKKFQTVILESGILVHSLIIGLTLGVTPDSGFSTLLAAICFHQMFEGMALGVLVSNAEFDIRGKVLLGIMYPLTTPIGIAVGIAIRNQFNENNDSVILAQGILDSISAGILFYNSYAELISNEINHSPSFKRYAKGFKTMCFFSMYLGAAAMAVVGIWA</sequence>
<keyword evidence="3 5" id="KW-1133">Transmembrane helix</keyword>
<organism evidence="7 8">
    <name type="scientific">Boothiomyces macroporosus</name>
    <dbReference type="NCBI Taxonomy" id="261099"/>
    <lineage>
        <taxon>Eukaryota</taxon>
        <taxon>Fungi</taxon>
        <taxon>Fungi incertae sedis</taxon>
        <taxon>Chytridiomycota</taxon>
        <taxon>Chytridiomycota incertae sedis</taxon>
        <taxon>Chytridiomycetes</taxon>
        <taxon>Rhizophydiales</taxon>
        <taxon>Terramycetaceae</taxon>
        <taxon>Boothiomyces</taxon>
    </lineage>
</organism>
<feature type="signal peptide" evidence="6">
    <location>
        <begin position="1"/>
        <end position="18"/>
    </location>
</feature>
<dbReference type="EMBL" id="JADGKB010000071">
    <property type="protein sequence ID" value="KAJ3255141.1"/>
    <property type="molecule type" value="Genomic_DNA"/>
</dbReference>
<evidence type="ECO:0000313" key="7">
    <source>
        <dbReference type="EMBL" id="KAJ3255141.1"/>
    </source>
</evidence>
<dbReference type="PANTHER" id="PTHR11040:SF44">
    <property type="entry name" value="PROTEIN ZNTC-RELATED"/>
    <property type="match status" value="1"/>
</dbReference>
<evidence type="ECO:0000256" key="5">
    <source>
        <dbReference type="SAM" id="Phobius"/>
    </source>
</evidence>
<accession>A0AAD5UHL1</accession>
<evidence type="ECO:0000313" key="8">
    <source>
        <dbReference type="Proteomes" id="UP001210925"/>
    </source>
</evidence>
<dbReference type="Pfam" id="PF02535">
    <property type="entry name" value="Zip"/>
    <property type="match status" value="1"/>
</dbReference>
<evidence type="ECO:0000256" key="3">
    <source>
        <dbReference type="ARBA" id="ARBA00022989"/>
    </source>
</evidence>
<feature type="transmembrane region" description="Helical" evidence="5">
    <location>
        <begin position="75"/>
        <end position="94"/>
    </location>
</feature>
<feature type="transmembrane region" description="Helical" evidence="5">
    <location>
        <begin position="278"/>
        <end position="297"/>
    </location>
</feature>
<evidence type="ECO:0000256" key="6">
    <source>
        <dbReference type="SAM" id="SignalP"/>
    </source>
</evidence>
<protein>
    <submittedName>
        <fullName evidence="7">High-affinity Zn(2+) transporter zrt1</fullName>
    </submittedName>
</protein>
<gene>
    <name evidence="7" type="primary">ZRT1</name>
    <name evidence="7" type="ORF">HK103_006604</name>
</gene>
<keyword evidence="8" id="KW-1185">Reference proteome</keyword>
<feature type="transmembrane region" description="Helical" evidence="5">
    <location>
        <begin position="213"/>
        <end position="234"/>
    </location>
</feature>
<dbReference type="GO" id="GO:0005385">
    <property type="term" value="F:zinc ion transmembrane transporter activity"/>
    <property type="evidence" value="ECO:0007669"/>
    <property type="project" value="TreeGrafter"/>
</dbReference>
<evidence type="ECO:0000256" key="4">
    <source>
        <dbReference type="ARBA" id="ARBA00023136"/>
    </source>
</evidence>
<dbReference type="AlphaFoldDB" id="A0AAD5UHL1"/>
<evidence type="ECO:0000256" key="1">
    <source>
        <dbReference type="ARBA" id="ARBA00004141"/>
    </source>
</evidence>
<comment type="subcellular location">
    <subcellularLocation>
        <location evidence="1">Membrane</location>
        <topology evidence="1">Multi-pass membrane protein</topology>
    </subcellularLocation>
</comment>
<evidence type="ECO:0000256" key="2">
    <source>
        <dbReference type="ARBA" id="ARBA00022692"/>
    </source>
</evidence>
<name>A0AAD5UHL1_9FUNG</name>
<keyword evidence="6" id="KW-0732">Signal</keyword>
<dbReference type="PANTHER" id="PTHR11040">
    <property type="entry name" value="ZINC/IRON TRANSPORTER"/>
    <property type="match status" value="1"/>
</dbReference>
<dbReference type="InterPro" id="IPR003689">
    <property type="entry name" value="ZIP"/>
</dbReference>
<dbReference type="Proteomes" id="UP001210925">
    <property type="component" value="Unassembled WGS sequence"/>
</dbReference>
<feature type="transmembrane region" description="Helical" evidence="5">
    <location>
        <begin position="318"/>
        <end position="339"/>
    </location>
</feature>
<keyword evidence="2 5" id="KW-0812">Transmembrane</keyword>
<reference evidence="7" key="1">
    <citation type="submission" date="2020-05" db="EMBL/GenBank/DDBJ databases">
        <title>Phylogenomic resolution of chytrid fungi.</title>
        <authorList>
            <person name="Stajich J.E."/>
            <person name="Amses K."/>
            <person name="Simmons R."/>
            <person name="Seto K."/>
            <person name="Myers J."/>
            <person name="Bonds A."/>
            <person name="Quandt C.A."/>
            <person name="Barry K."/>
            <person name="Liu P."/>
            <person name="Grigoriev I."/>
            <person name="Longcore J.E."/>
            <person name="James T.Y."/>
        </authorList>
    </citation>
    <scope>NUCLEOTIDE SEQUENCE</scope>
    <source>
        <strain evidence="7">PLAUS21</strain>
    </source>
</reference>
<keyword evidence="4 5" id="KW-0472">Membrane</keyword>
<feature type="transmembrane region" description="Helical" evidence="5">
    <location>
        <begin position="246"/>
        <end position="266"/>
    </location>
</feature>
<feature type="chain" id="PRO_5042009074" evidence="6">
    <location>
        <begin position="19"/>
        <end position="340"/>
    </location>
</feature>
<proteinExistence type="predicted"/>
<dbReference type="GO" id="GO:0005886">
    <property type="term" value="C:plasma membrane"/>
    <property type="evidence" value="ECO:0007669"/>
    <property type="project" value="TreeGrafter"/>
</dbReference>
<feature type="transmembrane region" description="Helical" evidence="5">
    <location>
        <begin position="188"/>
        <end position="207"/>
    </location>
</feature>
<feature type="transmembrane region" description="Helical" evidence="5">
    <location>
        <begin position="114"/>
        <end position="133"/>
    </location>
</feature>
<comment type="caution">
    <text evidence="7">The sequence shown here is derived from an EMBL/GenBank/DDBJ whole genome shotgun (WGS) entry which is preliminary data.</text>
</comment>
<feature type="transmembrane region" description="Helical" evidence="5">
    <location>
        <begin position="42"/>
        <end position="63"/>
    </location>
</feature>